<dbReference type="AlphaFoldDB" id="A0A4S4NEH5"/>
<gene>
    <name evidence="2" type="ORF">E4021_12985</name>
</gene>
<comment type="caution">
    <text evidence="2">The sequence shown here is derived from an EMBL/GenBank/DDBJ whole genome shotgun (WGS) entry which is preliminary data.</text>
</comment>
<dbReference type="Proteomes" id="UP000308528">
    <property type="component" value="Unassembled WGS sequence"/>
</dbReference>
<name>A0A4S4NEH5_9BACT</name>
<evidence type="ECO:0008006" key="4">
    <source>
        <dbReference type="Google" id="ProtNLM"/>
    </source>
</evidence>
<evidence type="ECO:0000313" key="2">
    <source>
        <dbReference type="EMBL" id="THH37942.1"/>
    </source>
</evidence>
<evidence type="ECO:0000256" key="1">
    <source>
        <dbReference type="SAM" id="SignalP"/>
    </source>
</evidence>
<dbReference type="EMBL" id="SRSF01000005">
    <property type="protein sequence ID" value="THH37942.1"/>
    <property type="molecule type" value="Genomic_DNA"/>
</dbReference>
<evidence type="ECO:0000313" key="3">
    <source>
        <dbReference type="Proteomes" id="UP000308528"/>
    </source>
</evidence>
<organism evidence="2 3">
    <name type="scientific">Neolewinella litorea</name>
    <dbReference type="NCBI Taxonomy" id="2562452"/>
    <lineage>
        <taxon>Bacteria</taxon>
        <taxon>Pseudomonadati</taxon>
        <taxon>Bacteroidota</taxon>
        <taxon>Saprospiria</taxon>
        <taxon>Saprospirales</taxon>
        <taxon>Lewinellaceae</taxon>
        <taxon>Neolewinella</taxon>
    </lineage>
</organism>
<dbReference type="OrthoDB" id="1348500at2"/>
<reference evidence="2 3" key="1">
    <citation type="submission" date="2019-04" db="EMBL/GenBank/DDBJ databases">
        <title>Lewinella litorea sp. nov., isolated from a marine sand.</title>
        <authorList>
            <person name="Yoon J.-H."/>
        </authorList>
    </citation>
    <scope>NUCLEOTIDE SEQUENCE [LARGE SCALE GENOMIC DNA]</scope>
    <source>
        <strain evidence="2 3">HSMS-39</strain>
    </source>
</reference>
<dbReference type="Gene3D" id="2.40.50.870">
    <property type="entry name" value="Protein of unknown function (DUF3299)"/>
    <property type="match status" value="1"/>
</dbReference>
<protein>
    <recommendedName>
        <fullName evidence="4">DUF3299 domain-containing protein</fullName>
    </recommendedName>
</protein>
<keyword evidence="3" id="KW-1185">Reference proteome</keyword>
<dbReference type="RefSeq" id="WP_136459789.1">
    <property type="nucleotide sequence ID" value="NZ_SRSF01000005.1"/>
</dbReference>
<accession>A0A4S4NEH5</accession>
<feature type="chain" id="PRO_5020839499" description="DUF3299 domain-containing protein" evidence="1">
    <location>
        <begin position="21"/>
        <end position="147"/>
    </location>
</feature>
<sequence>MRYLILLCMLGLSVAGTAQSAAASVWQDLAKVSYEKKYDELLGFKVDVPVFGQDVKALEGKVIEISGYIVPVEGYKSHNEFVFSAYPYNMCFFCGGAGPETVMEVTAKEPVKYRTERITLRGKLKLNNDNINQLMYILEDAEQVLTK</sequence>
<feature type="signal peptide" evidence="1">
    <location>
        <begin position="1"/>
        <end position="20"/>
    </location>
</feature>
<keyword evidence="1" id="KW-0732">Signal</keyword>
<proteinExistence type="predicted"/>